<evidence type="ECO:0000313" key="3">
    <source>
        <dbReference type="EMBL" id="SER07173.1"/>
    </source>
</evidence>
<dbReference type="AlphaFoldDB" id="A0A1H9L854"/>
<feature type="compositionally biased region" description="Low complexity" evidence="1">
    <location>
        <begin position="94"/>
        <end position="108"/>
    </location>
</feature>
<accession>A0A1H9L854</accession>
<feature type="compositionally biased region" description="Polar residues" evidence="1">
    <location>
        <begin position="109"/>
        <end position="128"/>
    </location>
</feature>
<feature type="compositionally biased region" description="Low complexity" evidence="1">
    <location>
        <begin position="142"/>
        <end position="152"/>
    </location>
</feature>
<dbReference type="Pfam" id="PF02120">
    <property type="entry name" value="Flg_hook"/>
    <property type="match status" value="1"/>
</dbReference>
<organism evidence="3 4">
    <name type="scientific">Amphritea atlantica</name>
    <dbReference type="NCBI Taxonomy" id="355243"/>
    <lineage>
        <taxon>Bacteria</taxon>
        <taxon>Pseudomonadati</taxon>
        <taxon>Pseudomonadota</taxon>
        <taxon>Gammaproteobacteria</taxon>
        <taxon>Oceanospirillales</taxon>
        <taxon>Oceanospirillaceae</taxon>
        <taxon>Amphritea</taxon>
    </lineage>
</organism>
<dbReference type="EMBL" id="FOGB01000016">
    <property type="protein sequence ID" value="SER07173.1"/>
    <property type="molecule type" value="Genomic_DNA"/>
</dbReference>
<sequence length="519" mass="56647">MLNPLSIQNLQNSAGKPLSAAELVRTLPLNTPTPITIRQVSADPTQPNQFKLQVQLGTQLYQLRGNQPLPPGSSATLTRTAAGQLLLSSIASQPTTQTQTLNQPATTQSQPIQQSGATTPPGNNQTIAPDQPPVVQIKGRTQQGPQEPRSQQPQPPGTSTAQSPQPPTATVPARSIPGLNRLLPLNQPVLANISVAIRTGSGEGNLIASMNGRTLPLTLQQPPPFDGKVLLIRTATDQVQIHPLTSPLQNQNLNRSITDALRYVLPAQQPVADSLIKLQQLNNSAGGEKSPINSIISSLINLFGVKTESAAAGQSGIQQNLLNGGLFTERNLADPRSQIPAGEMKHQLNQLLRQADRLPEQARQQLHELVKGLLNRVTGNQLESIQNTRINSDGGLERYFALDLPVRNGERLDNVELKISEHRKQLSEDEWQRLWRVRLHFDLEEQGSVDAELVLEQEHQITAHFWCSLAATAEQLNDKLPDFNRQLHLQGYSINSIHCSEGTAPKPVNQVEQLIDVVT</sequence>
<reference evidence="4" key="1">
    <citation type="submission" date="2016-10" db="EMBL/GenBank/DDBJ databases">
        <authorList>
            <person name="Varghese N."/>
            <person name="Submissions S."/>
        </authorList>
    </citation>
    <scope>NUCLEOTIDE SEQUENCE [LARGE SCALE GENOMIC DNA]</scope>
    <source>
        <strain evidence="4">DSM 18887</strain>
    </source>
</reference>
<dbReference type="InterPro" id="IPR021136">
    <property type="entry name" value="Flagellar_hook_control-like_C"/>
</dbReference>
<evidence type="ECO:0000256" key="1">
    <source>
        <dbReference type="SAM" id="MobiDB-lite"/>
    </source>
</evidence>
<proteinExistence type="predicted"/>
<keyword evidence="4" id="KW-1185">Reference proteome</keyword>
<evidence type="ECO:0000313" key="4">
    <source>
        <dbReference type="Proteomes" id="UP000198749"/>
    </source>
</evidence>
<protein>
    <submittedName>
        <fullName evidence="3">Hook-length control protein FliK</fullName>
    </submittedName>
</protein>
<name>A0A1H9L854_9GAMM</name>
<feature type="region of interest" description="Disordered" evidence="1">
    <location>
        <begin position="94"/>
        <end position="175"/>
    </location>
</feature>
<dbReference type="InterPro" id="IPR038610">
    <property type="entry name" value="FliK-like_C_sf"/>
</dbReference>
<evidence type="ECO:0000259" key="2">
    <source>
        <dbReference type="Pfam" id="PF02120"/>
    </source>
</evidence>
<gene>
    <name evidence="3" type="ORF">SAMN03080615_03807</name>
</gene>
<dbReference type="RefSeq" id="WP_091361377.1">
    <property type="nucleotide sequence ID" value="NZ_AP025284.1"/>
</dbReference>
<feature type="domain" description="Flagellar hook-length control protein-like C-terminal" evidence="2">
    <location>
        <begin position="424"/>
        <end position="505"/>
    </location>
</feature>
<dbReference type="Proteomes" id="UP000198749">
    <property type="component" value="Unassembled WGS sequence"/>
</dbReference>
<dbReference type="STRING" id="355243.SAMN03080615_03807"/>
<dbReference type="OrthoDB" id="6114321at2"/>
<dbReference type="Gene3D" id="3.30.750.140">
    <property type="match status" value="1"/>
</dbReference>